<reference evidence="1 3" key="2">
    <citation type="journal article" date="2014" name="BMC Genomics">
        <title>An improved genome release (version Mt4.0) for the model legume Medicago truncatula.</title>
        <authorList>
            <person name="Tang H."/>
            <person name="Krishnakumar V."/>
            <person name="Bidwell S."/>
            <person name="Rosen B."/>
            <person name="Chan A."/>
            <person name="Zhou S."/>
            <person name="Gentzbittel L."/>
            <person name="Childs K.L."/>
            <person name="Yandell M."/>
            <person name="Gundlach H."/>
            <person name="Mayer K.F."/>
            <person name="Schwartz D.C."/>
            <person name="Town C.D."/>
        </authorList>
    </citation>
    <scope>GENOME REANNOTATION</scope>
    <source>
        <strain evidence="1">A17</strain>
        <strain evidence="2 3">cv. Jemalong A17</strain>
    </source>
</reference>
<accession>A0A072VYF2</accession>
<gene>
    <name evidence="1" type="ordered locus">MTR_1g083983</name>
</gene>
<dbReference type="AlphaFoldDB" id="A0A072VYF2"/>
<evidence type="ECO:0000313" key="1">
    <source>
        <dbReference type="EMBL" id="KEH43100.1"/>
    </source>
</evidence>
<evidence type="ECO:0000313" key="3">
    <source>
        <dbReference type="Proteomes" id="UP000002051"/>
    </source>
</evidence>
<evidence type="ECO:0000313" key="2">
    <source>
        <dbReference type="EnsemblPlants" id="KEH43100"/>
    </source>
</evidence>
<protein>
    <submittedName>
        <fullName evidence="1 2">Uncharacterized protein</fullName>
    </submittedName>
</protein>
<dbReference type="EnsemblPlants" id="KEH43100">
    <property type="protein sequence ID" value="KEH43100"/>
    <property type="gene ID" value="MTR_1g083983"/>
</dbReference>
<dbReference type="Proteomes" id="UP000002051">
    <property type="component" value="Unassembled WGS sequence"/>
</dbReference>
<reference evidence="2" key="3">
    <citation type="submission" date="2015-04" db="UniProtKB">
        <authorList>
            <consortium name="EnsemblPlants"/>
        </authorList>
    </citation>
    <scope>IDENTIFICATION</scope>
    <source>
        <strain evidence="2">cv. Jemalong A17</strain>
    </source>
</reference>
<sequence>MKPKECCSNKRCKHNQYTGRDRFLKQGINGNLYAAFSAHKSITQCKRMRRQACRSNSKTLLKKALQSDNFCDKVLVIDMGIKDSTNMPFAARRKPITAPKQKATTEA</sequence>
<reference evidence="1 3" key="1">
    <citation type="journal article" date="2011" name="Nature">
        <title>The Medicago genome provides insight into the evolution of rhizobial symbioses.</title>
        <authorList>
            <person name="Young N.D."/>
            <person name="Debelle F."/>
            <person name="Oldroyd G.E."/>
            <person name="Geurts R."/>
            <person name="Cannon S.B."/>
            <person name="Udvardi M.K."/>
            <person name="Benedito V.A."/>
            <person name="Mayer K.F."/>
            <person name="Gouzy J."/>
            <person name="Schoof H."/>
            <person name="Van de Peer Y."/>
            <person name="Proost S."/>
            <person name="Cook D.R."/>
            <person name="Meyers B.C."/>
            <person name="Spannagl M."/>
            <person name="Cheung F."/>
            <person name="De Mita S."/>
            <person name="Krishnakumar V."/>
            <person name="Gundlach H."/>
            <person name="Zhou S."/>
            <person name="Mudge J."/>
            <person name="Bharti A.K."/>
            <person name="Murray J.D."/>
            <person name="Naoumkina M.A."/>
            <person name="Rosen B."/>
            <person name="Silverstein K.A."/>
            <person name="Tang H."/>
            <person name="Rombauts S."/>
            <person name="Zhao P.X."/>
            <person name="Zhou P."/>
            <person name="Barbe V."/>
            <person name="Bardou P."/>
            <person name="Bechner M."/>
            <person name="Bellec A."/>
            <person name="Berger A."/>
            <person name="Berges H."/>
            <person name="Bidwell S."/>
            <person name="Bisseling T."/>
            <person name="Choisne N."/>
            <person name="Couloux A."/>
            <person name="Denny R."/>
            <person name="Deshpande S."/>
            <person name="Dai X."/>
            <person name="Doyle J.J."/>
            <person name="Dudez A.M."/>
            <person name="Farmer A.D."/>
            <person name="Fouteau S."/>
            <person name="Franken C."/>
            <person name="Gibelin C."/>
            <person name="Gish J."/>
            <person name="Goldstein S."/>
            <person name="Gonzalez A.J."/>
            <person name="Green P.J."/>
            <person name="Hallab A."/>
            <person name="Hartog M."/>
            <person name="Hua A."/>
            <person name="Humphray S.J."/>
            <person name="Jeong D.H."/>
            <person name="Jing Y."/>
            <person name="Jocker A."/>
            <person name="Kenton S.M."/>
            <person name="Kim D.J."/>
            <person name="Klee K."/>
            <person name="Lai H."/>
            <person name="Lang C."/>
            <person name="Lin S."/>
            <person name="Macmil S.L."/>
            <person name="Magdelenat G."/>
            <person name="Matthews L."/>
            <person name="McCorrison J."/>
            <person name="Monaghan E.L."/>
            <person name="Mun J.H."/>
            <person name="Najar F.Z."/>
            <person name="Nicholson C."/>
            <person name="Noirot C."/>
            <person name="O'Bleness M."/>
            <person name="Paule C.R."/>
            <person name="Poulain J."/>
            <person name="Prion F."/>
            <person name="Qin B."/>
            <person name="Qu C."/>
            <person name="Retzel E.F."/>
            <person name="Riddle C."/>
            <person name="Sallet E."/>
            <person name="Samain S."/>
            <person name="Samson N."/>
            <person name="Sanders I."/>
            <person name="Saurat O."/>
            <person name="Scarpelli C."/>
            <person name="Schiex T."/>
            <person name="Segurens B."/>
            <person name="Severin A.J."/>
            <person name="Sherrier D.J."/>
            <person name="Shi R."/>
            <person name="Sims S."/>
            <person name="Singer S.R."/>
            <person name="Sinharoy S."/>
            <person name="Sterck L."/>
            <person name="Viollet A."/>
            <person name="Wang B.B."/>
            <person name="Wang K."/>
            <person name="Wang M."/>
            <person name="Wang X."/>
            <person name="Warfsmann J."/>
            <person name="Weissenbach J."/>
            <person name="White D.D."/>
            <person name="White J.D."/>
            <person name="Wiley G.B."/>
            <person name="Wincker P."/>
            <person name="Xing Y."/>
            <person name="Yang L."/>
            <person name="Yao Z."/>
            <person name="Ying F."/>
            <person name="Zhai J."/>
            <person name="Zhou L."/>
            <person name="Zuber A."/>
            <person name="Denarie J."/>
            <person name="Dixon R.A."/>
            <person name="May G.D."/>
            <person name="Schwartz D.C."/>
            <person name="Rogers J."/>
            <person name="Quetier F."/>
            <person name="Town C.D."/>
            <person name="Roe B.A."/>
        </authorList>
    </citation>
    <scope>NUCLEOTIDE SEQUENCE [LARGE SCALE GENOMIC DNA]</scope>
    <source>
        <strain evidence="1">A17</strain>
        <strain evidence="2 3">cv. Jemalong A17</strain>
    </source>
</reference>
<name>A0A072VYF2_MEDTR</name>
<dbReference type="EMBL" id="CM001217">
    <property type="protein sequence ID" value="KEH43100.1"/>
    <property type="molecule type" value="Genomic_DNA"/>
</dbReference>
<organism evidence="1 3">
    <name type="scientific">Medicago truncatula</name>
    <name type="common">Barrel medic</name>
    <name type="synonym">Medicago tribuloides</name>
    <dbReference type="NCBI Taxonomy" id="3880"/>
    <lineage>
        <taxon>Eukaryota</taxon>
        <taxon>Viridiplantae</taxon>
        <taxon>Streptophyta</taxon>
        <taxon>Embryophyta</taxon>
        <taxon>Tracheophyta</taxon>
        <taxon>Spermatophyta</taxon>
        <taxon>Magnoliopsida</taxon>
        <taxon>eudicotyledons</taxon>
        <taxon>Gunneridae</taxon>
        <taxon>Pentapetalae</taxon>
        <taxon>rosids</taxon>
        <taxon>fabids</taxon>
        <taxon>Fabales</taxon>
        <taxon>Fabaceae</taxon>
        <taxon>Papilionoideae</taxon>
        <taxon>50 kb inversion clade</taxon>
        <taxon>NPAAA clade</taxon>
        <taxon>Hologalegina</taxon>
        <taxon>IRL clade</taxon>
        <taxon>Trifolieae</taxon>
        <taxon>Medicago</taxon>
    </lineage>
</organism>
<proteinExistence type="predicted"/>
<dbReference type="HOGENOM" id="CLU_2213801_0_0_1"/>
<keyword evidence="3" id="KW-1185">Reference proteome</keyword>